<sequence precursor="true">MATNRWILLSALALTMLVSSTPGLHAATAETLPDMINPTDPNGENIEPALNYSFYVATETMERFTFTAHKRLKAAMIMDIDNTVPLDVVVLPGKWTDEEYTNLLSAIGYEEAQVLIEKTLGKGARMTPPDPNMLTSADIFTMPLSKKGAYVHWESGWQALDEGTYTVFLDNQGNFSPTRGDAPVRLLIYSAPGE</sequence>
<accession>A0A5E7VLP6</accession>
<organism evidence="2 3">
    <name type="scientific">Pseudomonas fluorescens</name>
    <dbReference type="NCBI Taxonomy" id="294"/>
    <lineage>
        <taxon>Bacteria</taxon>
        <taxon>Pseudomonadati</taxon>
        <taxon>Pseudomonadota</taxon>
        <taxon>Gammaproteobacteria</taxon>
        <taxon>Pseudomonadales</taxon>
        <taxon>Pseudomonadaceae</taxon>
        <taxon>Pseudomonas</taxon>
    </lineage>
</organism>
<dbReference type="EMBL" id="CABVJF010000029">
    <property type="protein sequence ID" value="VVQ23668.1"/>
    <property type="molecule type" value="Genomic_DNA"/>
</dbReference>
<feature type="chain" id="PRO_5022812004" evidence="1">
    <location>
        <begin position="27"/>
        <end position="194"/>
    </location>
</feature>
<dbReference type="Proteomes" id="UP000381378">
    <property type="component" value="Unassembled WGS sequence"/>
</dbReference>
<gene>
    <name evidence="2" type="ORF">PS928_05582</name>
</gene>
<reference evidence="2 3" key="1">
    <citation type="submission" date="2019-09" db="EMBL/GenBank/DDBJ databases">
        <authorList>
            <person name="Chandra G."/>
            <person name="Truman W A."/>
        </authorList>
    </citation>
    <scope>NUCLEOTIDE SEQUENCE [LARGE SCALE GENOMIC DNA]</scope>
    <source>
        <strain evidence="2">PS928</strain>
    </source>
</reference>
<evidence type="ECO:0000313" key="3">
    <source>
        <dbReference type="Proteomes" id="UP000381378"/>
    </source>
</evidence>
<evidence type="ECO:0000313" key="2">
    <source>
        <dbReference type="EMBL" id="VVQ23668.1"/>
    </source>
</evidence>
<evidence type="ECO:0000256" key="1">
    <source>
        <dbReference type="SAM" id="SignalP"/>
    </source>
</evidence>
<dbReference type="RefSeq" id="WP_150787822.1">
    <property type="nucleotide sequence ID" value="NZ_CABVJF010000029.1"/>
</dbReference>
<keyword evidence="1" id="KW-0732">Signal</keyword>
<proteinExistence type="predicted"/>
<feature type="signal peptide" evidence="1">
    <location>
        <begin position="1"/>
        <end position="26"/>
    </location>
</feature>
<name>A0A5E7VLP6_PSEFL</name>
<dbReference type="AlphaFoldDB" id="A0A5E7VLP6"/>
<protein>
    <submittedName>
        <fullName evidence="2">Uncharacterized protein</fullName>
    </submittedName>
</protein>